<dbReference type="AlphaFoldDB" id="A0A371BCY5"/>
<proteinExistence type="inferred from homology"/>
<gene>
    <name evidence="5" type="primary">rpmD</name>
    <name evidence="7" type="ORF">DXH78_13100</name>
</gene>
<comment type="subunit">
    <text evidence="2 5">Part of the 50S ribosomal subunit.</text>
</comment>
<dbReference type="EMBL" id="QRGO01000001">
    <property type="protein sequence ID" value="RDV05428.1"/>
    <property type="molecule type" value="Genomic_DNA"/>
</dbReference>
<evidence type="ECO:0000313" key="7">
    <source>
        <dbReference type="EMBL" id="RDV05428.1"/>
    </source>
</evidence>
<keyword evidence="4 5" id="KW-0687">Ribonucleoprotein</keyword>
<dbReference type="GO" id="GO:0003735">
    <property type="term" value="F:structural constituent of ribosome"/>
    <property type="evidence" value="ECO:0007669"/>
    <property type="project" value="InterPro"/>
</dbReference>
<evidence type="ECO:0000256" key="5">
    <source>
        <dbReference type="HAMAP-Rule" id="MF_01371"/>
    </source>
</evidence>
<feature type="domain" description="Large ribosomal subunit protein uL30-like ferredoxin-like fold" evidence="6">
    <location>
        <begin position="8"/>
        <end position="58"/>
    </location>
</feature>
<evidence type="ECO:0000259" key="6">
    <source>
        <dbReference type="Pfam" id="PF00327"/>
    </source>
</evidence>
<keyword evidence="8" id="KW-1185">Reference proteome</keyword>
<evidence type="ECO:0000256" key="1">
    <source>
        <dbReference type="ARBA" id="ARBA00007594"/>
    </source>
</evidence>
<sequence>MATAKKTLKVQQIASPLRCHFDQRQTLIGLGLNKVGRVSELPDTPQTHGMIRKLPHLVRIVEETK</sequence>
<dbReference type="InterPro" id="IPR036919">
    <property type="entry name" value="Ribo_uL30_ferredoxin-like_sf"/>
</dbReference>
<reference evidence="8" key="1">
    <citation type="submission" date="2018-08" db="EMBL/GenBank/DDBJ databases">
        <authorList>
            <person name="Kim S.-J."/>
            <person name="Jung G.-Y."/>
        </authorList>
    </citation>
    <scope>NUCLEOTIDE SEQUENCE [LARGE SCALE GENOMIC DNA]</scope>
    <source>
        <strain evidence="8">GY_H</strain>
    </source>
</reference>
<dbReference type="PIRSF" id="PIRSF002211">
    <property type="entry name" value="Ribosomal_L30_bac-type"/>
    <property type="match status" value="1"/>
</dbReference>
<evidence type="ECO:0000313" key="8">
    <source>
        <dbReference type="Proteomes" id="UP000263993"/>
    </source>
</evidence>
<organism evidence="7 8">
    <name type="scientific">Undibacter mobilis</name>
    <dbReference type="NCBI Taxonomy" id="2292256"/>
    <lineage>
        <taxon>Bacteria</taxon>
        <taxon>Pseudomonadati</taxon>
        <taxon>Pseudomonadota</taxon>
        <taxon>Alphaproteobacteria</taxon>
        <taxon>Hyphomicrobiales</taxon>
        <taxon>Nitrobacteraceae</taxon>
        <taxon>Undibacter</taxon>
    </lineage>
</organism>
<comment type="similarity">
    <text evidence="1 5">Belongs to the universal ribosomal protein uL30 family.</text>
</comment>
<dbReference type="CDD" id="cd01658">
    <property type="entry name" value="Ribosomal_L30"/>
    <property type="match status" value="1"/>
</dbReference>
<dbReference type="InterPro" id="IPR005996">
    <property type="entry name" value="Ribosomal_uL30_bac-type"/>
</dbReference>
<dbReference type="HAMAP" id="MF_01371_B">
    <property type="entry name" value="Ribosomal_uL30_B"/>
    <property type="match status" value="1"/>
</dbReference>
<dbReference type="Gene3D" id="3.30.1390.20">
    <property type="entry name" value="Ribosomal protein L30, ferredoxin-like fold domain"/>
    <property type="match status" value="1"/>
</dbReference>
<dbReference type="GO" id="GO:0015934">
    <property type="term" value="C:large ribosomal subunit"/>
    <property type="evidence" value="ECO:0007669"/>
    <property type="project" value="InterPro"/>
</dbReference>
<dbReference type="GO" id="GO:0006412">
    <property type="term" value="P:translation"/>
    <property type="evidence" value="ECO:0007669"/>
    <property type="project" value="UniProtKB-UniRule"/>
</dbReference>
<evidence type="ECO:0000256" key="2">
    <source>
        <dbReference type="ARBA" id="ARBA00011838"/>
    </source>
</evidence>
<dbReference type="SUPFAM" id="SSF55129">
    <property type="entry name" value="Ribosomal protein L30p/L7e"/>
    <property type="match status" value="1"/>
</dbReference>
<name>A0A371BCY5_9BRAD</name>
<dbReference type="Proteomes" id="UP000263993">
    <property type="component" value="Unassembled WGS sequence"/>
</dbReference>
<keyword evidence="3 5" id="KW-0689">Ribosomal protein</keyword>
<evidence type="ECO:0000256" key="3">
    <source>
        <dbReference type="ARBA" id="ARBA00022980"/>
    </source>
</evidence>
<dbReference type="Pfam" id="PF00327">
    <property type="entry name" value="Ribosomal_L30"/>
    <property type="match status" value="1"/>
</dbReference>
<dbReference type="RefSeq" id="WP_115517452.1">
    <property type="nucleotide sequence ID" value="NZ_QRGO01000001.1"/>
</dbReference>
<comment type="caution">
    <text evidence="7">The sequence shown here is derived from an EMBL/GenBank/DDBJ whole genome shotgun (WGS) entry which is preliminary data.</text>
</comment>
<dbReference type="InterPro" id="IPR016082">
    <property type="entry name" value="Ribosomal_uL30_ferredoxin-like"/>
</dbReference>
<evidence type="ECO:0000256" key="4">
    <source>
        <dbReference type="ARBA" id="ARBA00023274"/>
    </source>
</evidence>
<dbReference type="OrthoDB" id="9812790at2"/>
<accession>A0A371BCY5</accession>
<dbReference type="NCBIfam" id="TIGR01308">
    <property type="entry name" value="rpmD_bact"/>
    <property type="match status" value="1"/>
</dbReference>
<protein>
    <recommendedName>
        <fullName evidence="5">Large ribosomal subunit protein uL30</fullName>
    </recommendedName>
</protein>